<accession>A0A317Y9H9</accession>
<proteinExistence type="predicted"/>
<dbReference type="Proteomes" id="UP000251960">
    <property type="component" value="Chromosome 1"/>
</dbReference>
<dbReference type="SUPFAM" id="SSF52047">
    <property type="entry name" value="RNI-like"/>
    <property type="match status" value="2"/>
</dbReference>
<evidence type="ECO:0000313" key="3">
    <source>
        <dbReference type="EMBL" id="PWZ55328.1"/>
    </source>
</evidence>
<comment type="caution">
    <text evidence="3">The sequence shown here is derived from an EMBL/GenBank/DDBJ whole genome shotgun (WGS) entry which is preliminary data.</text>
</comment>
<dbReference type="PANTHER" id="PTHR47679:SF1">
    <property type="entry name" value="PROTEIN TORNADO 1"/>
    <property type="match status" value="1"/>
</dbReference>
<name>A0A317Y9H9_MAIZE</name>
<dbReference type="InterPro" id="IPR001611">
    <property type="entry name" value="Leu-rich_rpt"/>
</dbReference>
<dbReference type="EMBL" id="NCVQ01000001">
    <property type="protein sequence ID" value="PWZ55328.1"/>
    <property type="molecule type" value="Genomic_DNA"/>
</dbReference>
<dbReference type="Pfam" id="PF16095">
    <property type="entry name" value="COR-A"/>
    <property type="match status" value="1"/>
</dbReference>
<dbReference type="PANTHER" id="PTHR47679">
    <property type="entry name" value="PROTEIN TORNADO 1"/>
    <property type="match status" value="1"/>
</dbReference>
<sequence length="1400" mass="158845">MSDRIIMITSPSKRDDARDIGDIDLQSYKDLENIAFYQVPANLESALSMESERSLGIHVCMDNSGVNFLHRFLRHLVEYKENYMNLRNILFHGIEWQIQGLQLLCSLLGPGSSVKQVEFKKNVFSTKPARAFVPLSEMLHQNNTIKAVVFSECRIGSTGATLLASALAINRSVEDFQIWEDSIGSKGAEELSKMIEVNFMLKKLIILDNSSITVAPLISAVLARNRRVEVHIWGHGRGTKGGTNSCKIVEFLPETGSMKIYSNISSTGLQRVACALPWNTTVTTLDMSSVPLKSKWTKELRGVLERNRSLKTVKLSKCSLGDKAVVYIAAGLFKNSYLENLTLDGNRFGGVGVEHLLCPLSTFSPLQRQANTTLKVLSFGGEQANISKFGVPAILQMLETNQSLIQLAICNDASLKPNDVVKIFTSLERNATLRSLSLRGCKGVEGEAILQTIMSTLEVNPWIEEIDLHGTPLHVAGKTDQIYEKLCQNESLVLPNDFLDLPLSAPTCCRVFLCGQESAGIISNSALSIITLIIRCKSTLHNSINQSMNPLKSPHINITSTLMKPVLQMEYTNENKSSVFFDGNTKMTMYNLDGQEGGFPSHDFMFVVHGGPCFFMIVSSLVLKPANRYPKSIEQIELELIYWLKFLVSNSKRVSQLFLPSVTIVLTHYDKVAHLPEGLQPIATLVQRLREEFHSYAEIYPTVFAVDARSLVSVSRLTHHLRMTIKTILQQVPQVYEVCNDLVRVLHDWRFKNNKAVIKWSEFREICQLNIPELRLRSRRDNVEKVDTRRRTVAKSLHNLGEIIFFEDLGVLILDCDWFCRDVLNQLATLKSIKTERSGFIRKQELEKILQEKLCNQIQGSNWRAGASFQGNDVINLLLKFELCYEQEPGNPDTLLLVPSILEESKEGAQQWHLAMPECRYVGRCLKCTDIHMFLTGDFFSRLQVRLQNKIMCMGQQQGALYILEKNLIYTVVNGIHVRVELGSTLESSIDVLACSSKSVTDMVRIFHKLIIPTILNLSSSLMFEESIIRPDCVKYLIPHRFLQTQQLPLKRMKQILLSLPAESMYDYEHTWSAIESNKRIILQSGSDHARELLSDDDFHEVLHRRYYDLQHLATELAVNPDNQQQHEIIPETDVVDPSILGIAKGVEMVLQRLKRVEQGIRDLKEEIASLRYYEYHLLTELHRKMDYMMNYNTQLEERKVPQMFYLVSLDNRSKQLVTRILPGMRSLRVHMLCEFRREMHVVEDQLGCDLIQVDNQMVKSLLPYMSKFMKLLTFALKIGAHFIVGMGEMIPDLSREVVRLLDSSALYGTTASAMSVGALGAAALYGKSRNGSTSDMGEDMTAARQWLVDFLKGQGVLTGMDIAQRFGLWRVRYRDDGHIAWICRKHIAAREEEIFELPL</sequence>
<feature type="domain" description="COR" evidence="2">
    <location>
        <begin position="752"/>
        <end position="902"/>
    </location>
</feature>
<dbReference type="Pfam" id="PF13516">
    <property type="entry name" value="LRR_6"/>
    <property type="match status" value="1"/>
</dbReference>
<protein>
    <submittedName>
        <fullName evidence="3">Protein TORNADO 1</fullName>
    </submittedName>
</protein>
<gene>
    <name evidence="3" type="ORF">Zm00014a_022488</name>
</gene>
<dbReference type="ExpressionAtlas" id="A0A317Y9H9">
    <property type="expression patterns" value="baseline and differential"/>
</dbReference>
<dbReference type="InterPro" id="IPR032171">
    <property type="entry name" value="COR-A"/>
</dbReference>
<dbReference type="InterPro" id="IPR032675">
    <property type="entry name" value="LRR_dom_sf"/>
</dbReference>
<reference evidence="3" key="1">
    <citation type="journal article" date="2018" name="Nat. Genet.">
        <title>Extensive intraspecific gene order and gene structural variations between Mo17 and other maize genomes.</title>
        <authorList>
            <person name="Sun S."/>
            <person name="Zhou Y."/>
            <person name="Chen J."/>
            <person name="Shi J."/>
            <person name="Zhao H."/>
            <person name="Zhao H."/>
            <person name="Song W."/>
            <person name="Zhang M."/>
            <person name="Cui Y."/>
            <person name="Dong X."/>
            <person name="Liu H."/>
            <person name="Ma X."/>
            <person name="Jiao Y."/>
            <person name="Wang B."/>
            <person name="Wei X."/>
            <person name="Stein J.C."/>
            <person name="Glaubitz J.C."/>
            <person name="Lu F."/>
            <person name="Yu G."/>
            <person name="Liang C."/>
            <person name="Fengler K."/>
            <person name="Li B."/>
            <person name="Rafalski A."/>
            <person name="Schnable P.S."/>
            <person name="Ware D.H."/>
            <person name="Buckler E.S."/>
            <person name="Lai J."/>
        </authorList>
    </citation>
    <scope>NUCLEOTIDE SEQUENCE [LARGE SCALE GENOMIC DNA]</scope>
    <source>
        <tissue evidence="3">Seedling</tissue>
    </source>
</reference>
<organism evidence="3">
    <name type="scientific">Zea mays</name>
    <name type="common">Maize</name>
    <dbReference type="NCBI Taxonomy" id="4577"/>
    <lineage>
        <taxon>Eukaryota</taxon>
        <taxon>Viridiplantae</taxon>
        <taxon>Streptophyta</taxon>
        <taxon>Embryophyta</taxon>
        <taxon>Tracheophyta</taxon>
        <taxon>Spermatophyta</taxon>
        <taxon>Magnoliopsida</taxon>
        <taxon>Liliopsida</taxon>
        <taxon>Poales</taxon>
        <taxon>Poaceae</taxon>
        <taxon>PACMAD clade</taxon>
        <taxon>Panicoideae</taxon>
        <taxon>Andropogonodae</taxon>
        <taxon>Andropogoneae</taxon>
        <taxon>Tripsacinae</taxon>
        <taxon>Zea</taxon>
    </lineage>
</organism>
<dbReference type="Gene3D" id="3.80.10.10">
    <property type="entry name" value="Ribonuclease Inhibitor"/>
    <property type="match status" value="3"/>
</dbReference>
<evidence type="ECO:0000259" key="2">
    <source>
        <dbReference type="Pfam" id="PF16095"/>
    </source>
</evidence>
<keyword evidence="1" id="KW-0677">Repeat</keyword>
<evidence type="ECO:0000256" key="1">
    <source>
        <dbReference type="ARBA" id="ARBA00022737"/>
    </source>
</evidence>